<protein>
    <recommendedName>
        <fullName evidence="2">Membrane dipeptidase</fullName>
    </recommendedName>
</protein>
<dbReference type="AlphaFoldDB" id="A0A381S9G6"/>
<gene>
    <name evidence="1" type="ORF">METZ01_LOCUS53589</name>
</gene>
<dbReference type="Gene3D" id="3.20.20.140">
    <property type="entry name" value="Metal-dependent hydrolases"/>
    <property type="match status" value="1"/>
</dbReference>
<dbReference type="CDD" id="cd01301">
    <property type="entry name" value="rDP_like"/>
    <property type="match status" value="1"/>
</dbReference>
<reference evidence="1" key="1">
    <citation type="submission" date="2018-05" db="EMBL/GenBank/DDBJ databases">
        <authorList>
            <person name="Lanie J.A."/>
            <person name="Ng W.-L."/>
            <person name="Kazmierczak K.M."/>
            <person name="Andrzejewski T.M."/>
            <person name="Davidsen T.M."/>
            <person name="Wayne K.J."/>
            <person name="Tettelin H."/>
            <person name="Glass J.I."/>
            <person name="Rusch D."/>
            <person name="Podicherti R."/>
            <person name="Tsui H.-C.T."/>
            <person name="Winkler M.E."/>
        </authorList>
    </citation>
    <scope>NUCLEOTIDE SEQUENCE</scope>
</reference>
<accession>A0A381S9G6</accession>
<dbReference type="GO" id="GO:0070573">
    <property type="term" value="F:metallodipeptidase activity"/>
    <property type="evidence" value="ECO:0007669"/>
    <property type="project" value="InterPro"/>
</dbReference>
<dbReference type="SUPFAM" id="SSF51556">
    <property type="entry name" value="Metallo-dependent hydrolases"/>
    <property type="match status" value="1"/>
</dbReference>
<sequence>MFACLVISVPLKASILTFDSHIDIPFDFMQIPNHDPGKDTNMQVDLKKMVEGSLNSGFFVVYVPQGDLDKRGYADAKIKAEKKFSSIRKMTEIYSSKIKLVKNPEAVIHAKENNLLSAAIGIENGYVIGEDLKLLDYYYSLGARYMTLAHIGHNQIADSSIPSSRLNNPKELHGGLSSFGREVISRMNQLGMMVDISHISDKAALEAIKLSNSPVIASHSSVKSLADHPRNLSDEILFEIAKNNGVVQLVAFPAYLKVDKERDYAIRQLGISVARTYGDNEFIPSKHLTAQEFKEGIKNINKHFPLPSIRDFINHIDYVVKLIGVNHVGISSDFGGGGGVEGWMDARETQNLTNELRKRNYSDLQIKKIWSGNILRVWREVEKKSQKN</sequence>
<dbReference type="EMBL" id="UINC01002831">
    <property type="protein sequence ID" value="SVA00735.1"/>
    <property type="molecule type" value="Genomic_DNA"/>
</dbReference>
<name>A0A381S9G6_9ZZZZ</name>
<dbReference type="InterPro" id="IPR032466">
    <property type="entry name" value="Metal_Hydrolase"/>
</dbReference>
<proteinExistence type="predicted"/>
<dbReference type="InterPro" id="IPR008257">
    <property type="entry name" value="Pept_M19"/>
</dbReference>
<evidence type="ECO:0008006" key="2">
    <source>
        <dbReference type="Google" id="ProtNLM"/>
    </source>
</evidence>
<dbReference type="Pfam" id="PF01244">
    <property type="entry name" value="Peptidase_M19"/>
    <property type="match status" value="1"/>
</dbReference>
<evidence type="ECO:0000313" key="1">
    <source>
        <dbReference type="EMBL" id="SVA00735.1"/>
    </source>
</evidence>
<dbReference type="GO" id="GO:0006508">
    <property type="term" value="P:proteolysis"/>
    <property type="evidence" value="ECO:0007669"/>
    <property type="project" value="InterPro"/>
</dbReference>
<dbReference type="Gene3D" id="1.10.287.650">
    <property type="entry name" value="L27 domain"/>
    <property type="match status" value="1"/>
</dbReference>
<organism evidence="1">
    <name type="scientific">marine metagenome</name>
    <dbReference type="NCBI Taxonomy" id="408172"/>
    <lineage>
        <taxon>unclassified sequences</taxon>
        <taxon>metagenomes</taxon>
        <taxon>ecological metagenomes</taxon>
    </lineage>
</organism>
<dbReference type="PROSITE" id="PS51365">
    <property type="entry name" value="RENAL_DIPEPTIDASE_2"/>
    <property type="match status" value="1"/>
</dbReference>
<dbReference type="PANTHER" id="PTHR10443:SF12">
    <property type="entry name" value="DIPEPTIDASE"/>
    <property type="match status" value="1"/>
</dbReference>
<dbReference type="PANTHER" id="PTHR10443">
    <property type="entry name" value="MICROSOMAL DIPEPTIDASE"/>
    <property type="match status" value="1"/>
</dbReference>